<evidence type="ECO:0000313" key="2">
    <source>
        <dbReference type="Proteomes" id="UP000798662"/>
    </source>
</evidence>
<reference evidence="1" key="1">
    <citation type="submission" date="2019-11" db="EMBL/GenBank/DDBJ databases">
        <title>Nori genome reveals adaptations in red seaweeds to the harsh intertidal environment.</title>
        <authorList>
            <person name="Wang D."/>
            <person name="Mao Y."/>
        </authorList>
    </citation>
    <scope>NUCLEOTIDE SEQUENCE</scope>
    <source>
        <tissue evidence="1">Gametophyte</tissue>
    </source>
</reference>
<name>A0ACC3CDD4_PYRYE</name>
<protein>
    <submittedName>
        <fullName evidence="1">Uncharacterized protein</fullName>
    </submittedName>
</protein>
<evidence type="ECO:0000313" key="1">
    <source>
        <dbReference type="EMBL" id="KAK1867792.1"/>
    </source>
</evidence>
<organism evidence="1 2">
    <name type="scientific">Pyropia yezoensis</name>
    <name type="common">Susabi-nori</name>
    <name type="synonym">Porphyra yezoensis</name>
    <dbReference type="NCBI Taxonomy" id="2788"/>
    <lineage>
        <taxon>Eukaryota</taxon>
        <taxon>Rhodophyta</taxon>
        <taxon>Bangiophyceae</taxon>
        <taxon>Bangiales</taxon>
        <taxon>Bangiaceae</taxon>
        <taxon>Pyropia</taxon>
    </lineage>
</organism>
<dbReference type="EMBL" id="CM020620">
    <property type="protein sequence ID" value="KAK1867792.1"/>
    <property type="molecule type" value="Genomic_DNA"/>
</dbReference>
<gene>
    <name evidence="1" type="ORF">I4F81_010292</name>
</gene>
<accession>A0ACC3CDD4</accession>
<proteinExistence type="predicted"/>
<keyword evidence="2" id="KW-1185">Reference proteome</keyword>
<comment type="caution">
    <text evidence="1">The sequence shown here is derived from an EMBL/GenBank/DDBJ whole genome shotgun (WGS) entry which is preliminary data.</text>
</comment>
<dbReference type="Proteomes" id="UP000798662">
    <property type="component" value="Chromosome 3"/>
</dbReference>
<sequence>MSAPIPPLGGGAPPRPPTASVREVYLRVIDTTIAGARAEAERGALATDDEVLEDLRTRWLARLTFLTAENAKTGAESAAAASAAAAATAATAAAVPAAYGAGGAGGASAGLGLGLPAVAAAVPPGVVPQVDGAGGDGDSGDDEAGRGTKRGRGGGGEEEDDGDDPKAEALLATVDEPDDASLGGVSIDSDLEHRADDEDESEDYILAQHDRVTRKSGKWKVQLKDGVVHVGGVDYLFNKGTADLNWA</sequence>